<proteinExistence type="predicted"/>
<sequence length="59" mass="6418">MNGANWLQAACVMSRDELGHQRKAGTSNGLQIVDRRDEAMLGEEGWLLNTATMPQQGCG</sequence>
<dbReference type="AlphaFoldDB" id="A0A9D4UZZ8"/>
<keyword evidence="2" id="KW-1185">Reference proteome</keyword>
<comment type="caution">
    <text evidence="1">The sequence shown here is derived from an EMBL/GenBank/DDBJ whole genome shotgun (WGS) entry which is preliminary data.</text>
</comment>
<dbReference type="EMBL" id="JABFUD020000008">
    <property type="protein sequence ID" value="KAI5076743.1"/>
    <property type="molecule type" value="Genomic_DNA"/>
</dbReference>
<name>A0A9D4UZZ8_ADICA</name>
<evidence type="ECO:0000313" key="2">
    <source>
        <dbReference type="Proteomes" id="UP000886520"/>
    </source>
</evidence>
<dbReference type="Proteomes" id="UP000886520">
    <property type="component" value="Chromosome 8"/>
</dbReference>
<protein>
    <submittedName>
        <fullName evidence="1">Uncharacterized protein</fullName>
    </submittedName>
</protein>
<accession>A0A9D4UZZ8</accession>
<reference evidence="1" key="1">
    <citation type="submission" date="2021-01" db="EMBL/GenBank/DDBJ databases">
        <title>Adiantum capillus-veneris genome.</title>
        <authorList>
            <person name="Fang Y."/>
            <person name="Liao Q."/>
        </authorList>
    </citation>
    <scope>NUCLEOTIDE SEQUENCE</scope>
    <source>
        <strain evidence="1">H3</strain>
        <tissue evidence="1">Leaf</tissue>
    </source>
</reference>
<organism evidence="1 2">
    <name type="scientific">Adiantum capillus-veneris</name>
    <name type="common">Maidenhair fern</name>
    <dbReference type="NCBI Taxonomy" id="13818"/>
    <lineage>
        <taxon>Eukaryota</taxon>
        <taxon>Viridiplantae</taxon>
        <taxon>Streptophyta</taxon>
        <taxon>Embryophyta</taxon>
        <taxon>Tracheophyta</taxon>
        <taxon>Polypodiopsida</taxon>
        <taxon>Polypodiidae</taxon>
        <taxon>Polypodiales</taxon>
        <taxon>Pteridineae</taxon>
        <taxon>Pteridaceae</taxon>
        <taxon>Vittarioideae</taxon>
        <taxon>Adiantum</taxon>
    </lineage>
</organism>
<gene>
    <name evidence="1" type="ORF">GOP47_0008808</name>
</gene>
<evidence type="ECO:0000313" key="1">
    <source>
        <dbReference type="EMBL" id="KAI5076743.1"/>
    </source>
</evidence>